<keyword evidence="2 4" id="KW-0378">Hydrolase</keyword>
<proteinExistence type="inferred from homology"/>
<dbReference type="PANTHER" id="PTHR23088">
    <property type="entry name" value="NITRILASE-RELATED"/>
    <property type="match status" value="1"/>
</dbReference>
<organism evidence="4 5">
    <name type="scientific">Candidatus Phycosocius spiralis</name>
    <dbReference type="NCBI Taxonomy" id="2815099"/>
    <lineage>
        <taxon>Bacteria</taxon>
        <taxon>Pseudomonadati</taxon>
        <taxon>Pseudomonadota</taxon>
        <taxon>Alphaproteobacteria</taxon>
        <taxon>Caulobacterales</taxon>
        <taxon>Caulobacterales incertae sedis</taxon>
        <taxon>Candidatus Phycosocius</taxon>
    </lineage>
</organism>
<dbReference type="GO" id="GO:0016787">
    <property type="term" value="F:hydrolase activity"/>
    <property type="evidence" value="ECO:0007669"/>
    <property type="project" value="UniProtKB-KW"/>
</dbReference>
<accession>A0ABQ4PV56</accession>
<evidence type="ECO:0000259" key="3">
    <source>
        <dbReference type="PROSITE" id="PS50263"/>
    </source>
</evidence>
<dbReference type="PROSITE" id="PS01227">
    <property type="entry name" value="UPF0012"/>
    <property type="match status" value="1"/>
</dbReference>
<dbReference type="SUPFAM" id="SSF56317">
    <property type="entry name" value="Carbon-nitrogen hydrolase"/>
    <property type="match status" value="1"/>
</dbReference>
<dbReference type="InterPro" id="IPR045254">
    <property type="entry name" value="Nit1/2_C-N_Hydrolase"/>
</dbReference>
<dbReference type="PROSITE" id="PS50263">
    <property type="entry name" value="CN_HYDROLASE"/>
    <property type="match status" value="1"/>
</dbReference>
<evidence type="ECO:0000256" key="1">
    <source>
        <dbReference type="ARBA" id="ARBA00010613"/>
    </source>
</evidence>
<dbReference type="PANTHER" id="PTHR23088:SF27">
    <property type="entry name" value="DEAMINATED GLUTATHIONE AMIDASE"/>
    <property type="match status" value="1"/>
</dbReference>
<feature type="domain" description="CN hydrolase" evidence="3">
    <location>
        <begin position="2"/>
        <end position="250"/>
    </location>
</feature>
<dbReference type="InterPro" id="IPR001110">
    <property type="entry name" value="UPF0012_CS"/>
</dbReference>
<dbReference type="Proteomes" id="UP001161064">
    <property type="component" value="Unassembled WGS sequence"/>
</dbReference>
<name>A0ABQ4PV56_9PROT</name>
<gene>
    <name evidence="4" type="ORF">PsB1_1021</name>
</gene>
<dbReference type="EMBL" id="BPFZ01000005">
    <property type="protein sequence ID" value="GIU66867.1"/>
    <property type="molecule type" value="Genomic_DNA"/>
</dbReference>
<comment type="similarity">
    <text evidence="1">Belongs to the carbon-nitrogen hydrolase superfamily. NIT1/NIT2 family.</text>
</comment>
<protein>
    <submittedName>
        <fullName evidence="4">Carbon-nitrogen hydrolase</fullName>
    </submittedName>
</protein>
<dbReference type="Pfam" id="PF00795">
    <property type="entry name" value="CN_hydrolase"/>
    <property type="match status" value="1"/>
</dbReference>
<keyword evidence="5" id="KW-1185">Reference proteome</keyword>
<comment type="caution">
    <text evidence="4">The sequence shown here is derived from an EMBL/GenBank/DDBJ whole genome shotgun (WGS) entry which is preliminary data.</text>
</comment>
<reference evidence="4" key="2">
    <citation type="journal article" date="2023" name="ISME Commun">
        <title>Characterization of a bloom-associated alphaproteobacterial lineage, 'Candidatus Phycosocius': insights into freshwater algal-bacterial interactions.</title>
        <authorList>
            <person name="Tanabe Y."/>
            <person name="Yamaguchi H."/>
            <person name="Yoshida M."/>
            <person name="Kai A."/>
            <person name="Okazaki Y."/>
        </authorList>
    </citation>
    <scope>NUCLEOTIDE SEQUENCE</scope>
    <source>
        <strain evidence="4">BOTRYCO-1</strain>
    </source>
</reference>
<dbReference type="InterPro" id="IPR003010">
    <property type="entry name" value="C-N_Hydrolase"/>
</dbReference>
<dbReference type="CDD" id="cd07572">
    <property type="entry name" value="nit"/>
    <property type="match status" value="1"/>
</dbReference>
<dbReference type="InterPro" id="IPR036526">
    <property type="entry name" value="C-N_Hydrolase_sf"/>
</dbReference>
<reference evidence="4" key="1">
    <citation type="submission" date="2021-05" db="EMBL/GenBank/DDBJ databases">
        <authorList>
            <person name="Tanabe Y."/>
        </authorList>
    </citation>
    <scope>NUCLEOTIDE SEQUENCE</scope>
    <source>
        <strain evidence="4">BOTRYCO-1</strain>
    </source>
</reference>
<evidence type="ECO:0000313" key="4">
    <source>
        <dbReference type="EMBL" id="GIU66867.1"/>
    </source>
</evidence>
<evidence type="ECO:0000313" key="5">
    <source>
        <dbReference type="Proteomes" id="UP001161064"/>
    </source>
</evidence>
<evidence type="ECO:0000256" key="2">
    <source>
        <dbReference type="ARBA" id="ARBA00022801"/>
    </source>
</evidence>
<sequence>MVKVAVLQLRTPARLSVARAQLEPLLNRAAKAGAKLIVTPEGTNILQRDRTRFEEEALFEDEAEALAWYGSQAKAHNVHLLIGSALLKRRSGKAANRSHLFGPEGDLRATYDKIHLFDVNLGAGQETRESHAYEPGDKAVVVDTPLGTLGLTICYDLRFPHLFRDLAKAGAHMIVVPAAFTAPTGKAHWHTLLRARAIETGAYILAPAQGGNHEDGRATYGHSLIVNPWGEIIAELAHDEPGVLLADLDLERVTSARTKIPCLTHDRAYQKP</sequence>
<dbReference type="Gene3D" id="3.60.110.10">
    <property type="entry name" value="Carbon-nitrogen hydrolase"/>
    <property type="match status" value="1"/>
</dbReference>